<name>B9TEQ4_RICCO</name>
<evidence type="ECO:0000256" key="1">
    <source>
        <dbReference type="ARBA" id="ARBA00004533"/>
    </source>
</evidence>
<dbReference type="GO" id="GO:0005886">
    <property type="term" value="C:plasma membrane"/>
    <property type="evidence" value="ECO:0007669"/>
    <property type="project" value="UniProtKB-SubCell"/>
</dbReference>
<keyword evidence="4" id="KW-0808">Transferase</keyword>
<keyword evidence="3" id="KW-0997">Cell inner membrane</keyword>
<evidence type="ECO:0000313" key="8">
    <source>
        <dbReference type="Proteomes" id="UP000008311"/>
    </source>
</evidence>
<evidence type="ECO:0000256" key="5">
    <source>
        <dbReference type="ARBA" id="ARBA00023136"/>
    </source>
</evidence>
<evidence type="ECO:0000256" key="2">
    <source>
        <dbReference type="ARBA" id="ARBA00022475"/>
    </source>
</evidence>
<evidence type="ECO:0000256" key="3">
    <source>
        <dbReference type="ARBA" id="ARBA00022519"/>
    </source>
</evidence>
<proteinExistence type="predicted"/>
<evidence type="ECO:0000256" key="6">
    <source>
        <dbReference type="ARBA" id="ARBA00023315"/>
    </source>
</evidence>
<keyword evidence="2" id="KW-1003">Cell membrane</keyword>
<gene>
    <name evidence="7" type="ORF">RCOM_1949000</name>
</gene>
<sequence length="85" mass="9719">MTLVNRLAESTHAIVITAFGERLPWGRGYVVHFKVQSEGAAATATRMNQTIEMLIRQKPEQYLWSYPRYKVPRGASEPPGYQHET</sequence>
<dbReference type="EMBL" id="EQ979189">
    <property type="protein sequence ID" value="EEF25658.1"/>
    <property type="molecule type" value="Genomic_DNA"/>
</dbReference>
<dbReference type="GO" id="GO:0016746">
    <property type="term" value="F:acyltransferase activity"/>
    <property type="evidence" value="ECO:0007669"/>
    <property type="project" value="UniProtKB-KW"/>
</dbReference>
<accession>B9TEQ4</accession>
<dbReference type="InParanoid" id="B9TEQ4"/>
<dbReference type="Pfam" id="PF03279">
    <property type="entry name" value="Lip_A_acyltrans"/>
    <property type="match status" value="1"/>
</dbReference>
<evidence type="ECO:0008006" key="9">
    <source>
        <dbReference type="Google" id="ProtNLM"/>
    </source>
</evidence>
<dbReference type="Proteomes" id="UP000008311">
    <property type="component" value="Unassembled WGS sequence"/>
</dbReference>
<dbReference type="GO" id="GO:1901137">
    <property type="term" value="P:carbohydrate derivative biosynthetic process"/>
    <property type="evidence" value="ECO:0007669"/>
    <property type="project" value="UniProtKB-ARBA"/>
</dbReference>
<dbReference type="GO" id="GO:0008610">
    <property type="term" value="P:lipid biosynthetic process"/>
    <property type="evidence" value="ECO:0007669"/>
    <property type="project" value="UniProtKB-ARBA"/>
</dbReference>
<comment type="subcellular location">
    <subcellularLocation>
        <location evidence="1">Cell inner membrane</location>
    </subcellularLocation>
</comment>
<keyword evidence="6" id="KW-0012">Acyltransferase</keyword>
<protein>
    <recommendedName>
        <fullName evidence="9">Lipid A biosynthesis lauroyl acyltransferase</fullName>
    </recommendedName>
</protein>
<organism evidence="7 8">
    <name type="scientific">Ricinus communis</name>
    <name type="common">Castor bean</name>
    <dbReference type="NCBI Taxonomy" id="3988"/>
    <lineage>
        <taxon>Eukaryota</taxon>
        <taxon>Viridiplantae</taxon>
        <taxon>Streptophyta</taxon>
        <taxon>Embryophyta</taxon>
        <taxon>Tracheophyta</taxon>
        <taxon>Spermatophyta</taxon>
        <taxon>Magnoliopsida</taxon>
        <taxon>eudicotyledons</taxon>
        <taxon>Gunneridae</taxon>
        <taxon>Pentapetalae</taxon>
        <taxon>rosids</taxon>
        <taxon>fabids</taxon>
        <taxon>Malpighiales</taxon>
        <taxon>Euphorbiaceae</taxon>
        <taxon>Acalyphoideae</taxon>
        <taxon>Acalypheae</taxon>
        <taxon>Ricinus</taxon>
    </lineage>
</organism>
<keyword evidence="5" id="KW-0472">Membrane</keyword>
<dbReference type="AlphaFoldDB" id="B9TEQ4"/>
<reference evidence="8" key="1">
    <citation type="journal article" date="2010" name="Nat. Biotechnol.">
        <title>Draft genome sequence of the oilseed species Ricinus communis.</title>
        <authorList>
            <person name="Chan A.P."/>
            <person name="Crabtree J."/>
            <person name="Zhao Q."/>
            <person name="Lorenzi H."/>
            <person name="Orvis J."/>
            <person name="Puiu D."/>
            <person name="Melake-Berhan A."/>
            <person name="Jones K.M."/>
            <person name="Redman J."/>
            <person name="Chen G."/>
            <person name="Cahoon E.B."/>
            <person name="Gedil M."/>
            <person name="Stanke M."/>
            <person name="Haas B.J."/>
            <person name="Wortman J.R."/>
            <person name="Fraser-Liggett C.M."/>
            <person name="Ravel J."/>
            <person name="Rabinowicz P.D."/>
        </authorList>
    </citation>
    <scope>NUCLEOTIDE SEQUENCE [LARGE SCALE GENOMIC DNA]</scope>
    <source>
        <strain evidence="8">cv. Hale</strain>
    </source>
</reference>
<keyword evidence="8" id="KW-1185">Reference proteome</keyword>
<evidence type="ECO:0000256" key="4">
    <source>
        <dbReference type="ARBA" id="ARBA00022679"/>
    </source>
</evidence>
<evidence type="ECO:0000313" key="7">
    <source>
        <dbReference type="EMBL" id="EEF25658.1"/>
    </source>
</evidence>
<dbReference type="InterPro" id="IPR004960">
    <property type="entry name" value="LipA_acyltrans"/>
</dbReference>